<sequence length="57" mass="5989">MKINGMATVLLLGSLALGLAACDTESQQTTTTQTTPVERLWQVVGAQEAGSLERQVA</sequence>
<feature type="signal peptide" evidence="1">
    <location>
        <begin position="1"/>
        <end position="21"/>
    </location>
</feature>
<proteinExistence type="predicted"/>
<accession>A0A7W8NHD4</accession>
<feature type="chain" id="PRO_5031432237" evidence="1">
    <location>
        <begin position="22"/>
        <end position="57"/>
    </location>
</feature>
<evidence type="ECO:0000313" key="2">
    <source>
        <dbReference type="EMBL" id="MBB5366436.1"/>
    </source>
</evidence>
<gene>
    <name evidence="2" type="ORF">HNQ08_005565</name>
</gene>
<dbReference type="EMBL" id="JACHFL010000043">
    <property type="protein sequence ID" value="MBB5366436.1"/>
    <property type="molecule type" value="Genomic_DNA"/>
</dbReference>
<protein>
    <submittedName>
        <fullName evidence="2">Starvation-inducible outer membrane lipoprotein</fullName>
    </submittedName>
</protein>
<dbReference type="PROSITE" id="PS51257">
    <property type="entry name" value="PROKAR_LIPOPROTEIN"/>
    <property type="match status" value="1"/>
</dbReference>
<organism evidence="2 3">
    <name type="scientific">Deinococcus humi</name>
    <dbReference type="NCBI Taxonomy" id="662880"/>
    <lineage>
        <taxon>Bacteria</taxon>
        <taxon>Thermotogati</taxon>
        <taxon>Deinococcota</taxon>
        <taxon>Deinococci</taxon>
        <taxon>Deinococcales</taxon>
        <taxon>Deinococcaceae</taxon>
        <taxon>Deinococcus</taxon>
    </lineage>
</organism>
<comment type="caution">
    <text evidence="2">The sequence shown here is derived from an EMBL/GenBank/DDBJ whole genome shotgun (WGS) entry which is preliminary data.</text>
</comment>
<keyword evidence="3" id="KW-1185">Reference proteome</keyword>
<evidence type="ECO:0000256" key="1">
    <source>
        <dbReference type="SAM" id="SignalP"/>
    </source>
</evidence>
<evidence type="ECO:0000313" key="3">
    <source>
        <dbReference type="Proteomes" id="UP000552709"/>
    </source>
</evidence>
<dbReference type="AlphaFoldDB" id="A0A7W8NHD4"/>
<dbReference type="RefSeq" id="WP_184138460.1">
    <property type="nucleotide sequence ID" value="NZ_JACHFL010000043.1"/>
</dbReference>
<name>A0A7W8NHD4_9DEIO</name>
<keyword evidence="1" id="KW-0732">Signal</keyword>
<reference evidence="2 3" key="1">
    <citation type="submission" date="2020-08" db="EMBL/GenBank/DDBJ databases">
        <title>Genomic Encyclopedia of Type Strains, Phase IV (KMG-IV): sequencing the most valuable type-strain genomes for metagenomic binning, comparative biology and taxonomic classification.</title>
        <authorList>
            <person name="Goeker M."/>
        </authorList>
    </citation>
    <scope>NUCLEOTIDE SEQUENCE [LARGE SCALE GENOMIC DNA]</scope>
    <source>
        <strain evidence="2 3">DSM 27939</strain>
    </source>
</reference>
<dbReference type="Proteomes" id="UP000552709">
    <property type="component" value="Unassembled WGS sequence"/>
</dbReference>
<keyword evidence="2" id="KW-0449">Lipoprotein</keyword>